<dbReference type="InterPro" id="IPR016024">
    <property type="entry name" value="ARM-type_fold"/>
</dbReference>
<accession>A0A6A5FRU2</accession>
<feature type="compositionally biased region" description="Basic and acidic residues" evidence="1">
    <location>
        <begin position="772"/>
        <end position="793"/>
    </location>
</feature>
<organism evidence="3 4">
    <name type="scientific">Perca fluviatilis</name>
    <name type="common">European perch</name>
    <dbReference type="NCBI Taxonomy" id="8168"/>
    <lineage>
        <taxon>Eukaryota</taxon>
        <taxon>Metazoa</taxon>
        <taxon>Chordata</taxon>
        <taxon>Craniata</taxon>
        <taxon>Vertebrata</taxon>
        <taxon>Euteleostomi</taxon>
        <taxon>Actinopterygii</taxon>
        <taxon>Neopterygii</taxon>
        <taxon>Teleostei</taxon>
        <taxon>Neoteleostei</taxon>
        <taxon>Acanthomorphata</taxon>
        <taxon>Eupercaria</taxon>
        <taxon>Perciformes</taxon>
        <taxon>Percoidei</taxon>
        <taxon>Percidae</taxon>
        <taxon>Percinae</taxon>
        <taxon>Perca</taxon>
    </lineage>
</organism>
<evidence type="ECO:0000313" key="3">
    <source>
        <dbReference type="EMBL" id="KAF1395374.1"/>
    </source>
</evidence>
<evidence type="ECO:0000259" key="2">
    <source>
        <dbReference type="PROSITE" id="PS50235"/>
    </source>
</evidence>
<dbReference type="GO" id="GO:0005829">
    <property type="term" value="C:cytosol"/>
    <property type="evidence" value="ECO:0007669"/>
    <property type="project" value="TreeGrafter"/>
</dbReference>
<dbReference type="SUPFAM" id="SSF48371">
    <property type="entry name" value="ARM repeat"/>
    <property type="match status" value="1"/>
</dbReference>
<dbReference type="Proteomes" id="UP000465112">
    <property type="component" value="Chromosome 1"/>
</dbReference>
<feature type="compositionally biased region" description="Basic and acidic residues" evidence="1">
    <location>
        <begin position="561"/>
        <end position="571"/>
    </location>
</feature>
<reference evidence="3 4" key="1">
    <citation type="submission" date="2019-06" db="EMBL/GenBank/DDBJ databases">
        <title>A chromosome-scale genome assembly of the European perch, Perca fluviatilis.</title>
        <authorList>
            <person name="Roques C."/>
            <person name="Zahm M."/>
            <person name="Cabau C."/>
            <person name="Klopp C."/>
            <person name="Bouchez O."/>
            <person name="Donnadieu C."/>
            <person name="Kuhl H."/>
            <person name="Gislard M."/>
            <person name="Guendouz S."/>
            <person name="Journot L."/>
            <person name="Haffray P."/>
            <person name="Bestin A."/>
            <person name="Morvezen R."/>
            <person name="Feron R."/>
            <person name="Wen M."/>
            <person name="Jouanno E."/>
            <person name="Herpin A."/>
            <person name="Schartl M."/>
            <person name="Postlethwait J."/>
            <person name="Schaerlinger B."/>
            <person name="Chardard D."/>
            <person name="Lecocq T."/>
            <person name="Poncet C."/>
            <person name="Jaffrelo L."/>
            <person name="Lampietro C."/>
            <person name="Guiguen Y."/>
        </authorList>
    </citation>
    <scope>NUCLEOTIDE SEQUENCE [LARGE SCALE GENOMIC DNA]</scope>
    <source>
        <tissue evidence="3">Blood</tissue>
    </source>
</reference>
<dbReference type="InterPro" id="IPR050164">
    <property type="entry name" value="Peptidase_C19"/>
</dbReference>
<dbReference type="GO" id="GO:0005634">
    <property type="term" value="C:nucleus"/>
    <property type="evidence" value="ECO:0007669"/>
    <property type="project" value="TreeGrafter"/>
</dbReference>
<dbReference type="SUPFAM" id="SSF54001">
    <property type="entry name" value="Cysteine proteinases"/>
    <property type="match status" value="1"/>
</dbReference>
<dbReference type="AlphaFoldDB" id="A0A6A5FRU2"/>
<feature type="region of interest" description="Disordered" evidence="1">
    <location>
        <begin position="524"/>
        <end position="571"/>
    </location>
</feature>
<dbReference type="Pfam" id="PF00443">
    <property type="entry name" value="UCH"/>
    <property type="match status" value="1"/>
</dbReference>
<name>A0A6A5FRU2_PERFL</name>
<dbReference type="Gene3D" id="3.90.70.10">
    <property type="entry name" value="Cysteine proteinases"/>
    <property type="match status" value="1"/>
</dbReference>
<dbReference type="InterPro" id="IPR028889">
    <property type="entry name" value="USP"/>
</dbReference>
<dbReference type="InterPro" id="IPR001394">
    <property type="entry name" value="Peptidase_C19_UCH"/>
</dbReference>
<dbReference type="GO" id="GO:0016579">
    <property type="term" value="P:protein deubiquitination"/>
    <property type="evidence" value="ECO:0007669"/>
    <property type="project" value="InterPro"/>
</dbReference>
<evidence type="ECO:0000313" key="4">
    <source>
        <dbReference type="Proteomes" id="UP000465112"/>
    </source>
</evidence>
<feature type="region of interest" description="Disordered" evidence="1">
    <location>
        <begin position="606"/>
        <end position="641"/>
    </location>
</feature>
<proteinExistence type="predicted"/>
<dbReference type="PANTHER" id="PTHR24006:SF710">
    <property type="entry name" value="UBIQUITIN CARBOXYL-TERMINAL HYDROLASE 38"/>
    <property type="match status" value="1"/>
</dbReference>
<dbReference type="PROSITE" id="PS50235">
    <property type="entry name" value="USP_3"/>
    <property type="match status" value="1"/>
</dbReference>
<protein>
    <recommendedName>
        <fullName evidence="2">USP domain-containing protein</fullName>
    </recommendedName>
</protein>
<comment type="caution">
    <text evidence="3">The sequence shown here is derived from an EMBL/GenBank/DDBJ whole genome shotgun (WGS) entry which is preliminary data.</text>
</comment>
<evidence type="ECO:0000256" key="1">
    <source>
        <dbReference type="SAM" id="MobiDB-lite"/>
    </source>
</evidence>
<dbReference type="EMBL" id="VHII01000001">
    <property type="protein sequence ID" value="KAF1395374.1"/>
    <property type="molecule type" value="Genomic_DNA"/>
</dbReference>
<dbReference type="InterPro" id="IPR038765">
    <property type="entry name" value="Papain-like_cys_pep_sf"/>
</dbReference>
<feature type="domain" description="USP" evidence="2">
    <location>
        <begin position="442"/>
        <end position="805"/>
    </location>
</feature>
<dbReference type="PANTHER" id="PTHR24006">
    <property type="entry name" value="UBIQUITIN CARBOXYL-TERMINAL HYDROLASE"/>
    <property type="match status" value="1"/>
</dbReference>
<keyword evidence="4" id="KW-1185">Reference proteome</keyword>
<dbReference type="InterPro" id="IPR049407">
    <property type="entry name" value="Usp38-like_N"/>
</dbReference>
<feature type="compositionally biased region" description="Polar residues" evidence="1">
    <location>
        <begin position="747"/>
        <end position="764"/>
    </location>
</feature>
<sequence length="805" mass="90581">MDKILEGLVSSDHSVPVKRAIVKKVVEAAEKAVTEEQCQALFTLTTRLILLGEDAFQRQIGFQVLEAYARYHRPEFEHFFSKDFVLSLLQQGYGQLDRKDPAIIDYIHCCLRLLISCPSVLEIFSVIQVEVLRMVCERPEPALCAHLSTLLSDFVQCIPRDKSGVLFCQQLVRTISYFHCFVSQERELREYVGQVTKVSTLLQNIWKADPATLLPSLQEVFAIISSTDPSFDPSISLASLVQHIPVQMITVLIKSLTTDHNVKDASMTKALCRMIDWLSWPLAQHVDTWVIALLKGLAAVQKFTILIDVTLLKIELVFSRLWYPIVRQGALAVLSHMLLSFQHSPEAFHLVVPHVVHLVQSLRTDGLPTSKAFLLQFTELIHCMMYQYSGFPDLYDHILESIKDLPKPGEDKIKLVLNQSAWTSQSNSFACGPLRQVRKSETGKTGLFEACFIITYKWFQHTNEKAPAALCFPCTHSEGSICSKNFLEASRPPWFNAGSQQDCSEYLRFLLDRLHEEEKTLQVLESVKPKVPPPVDSSSKDPTGQTSPEDGEESYLTPAENRPENDGRTLTERMFGGKLITGIRCMQCNCISEKEEPLQTSLWPSVLLPPLEGGPQPEGPSEEPKVLCQGSVNGGSEIPEPGLAKTPASNVHFVPVTNEPPLSVPDLVNYFLAPEILDEENAYFCEKCSSLQRAERTMKVVSAPEYLILTLLRFSYDAKCHVRRKILDNVTIPPLMRLPVHAPSMPKQCSSSPLQVDSPESSENLAKKLKPSQKDEEGEDRWSRADKWKRRDGSPLSAICPQLEW</sequence>
<gene>
    <name evidence="3" type="ORF">PFLUV_G00010850</name>
</gene>
<dbReference type="Pfam" id="PF21246">
    <property type="entry name" value="Usp38-like_N"/>
    <property type="match status" value="1"/>
</dbReference>
<feature type="region of interest" description="Disordered" evidence="1">
    <location>
        <begin position="743"/>
        <end position="805"/>
    </location>
</feature>
<dbReference type="GO" id="GO:0004843">
    <property type="term" value="F:cysteine-type deubiquitinase activity"/>
    <property type="evidence" value="ECO:0007669"/>
    <property type="project" value="InterPro"/>
</dbReference>